<dbReference type="Pfam" id="PF00571">
    <property type="entry name" value="CBS"/>
    <property type="match status" value="2"/>
</dbReference>
<dbReference type="SUPFAM" id="SSF54631">
    <property type="entry name" value="CBS-domain pair"/>
    <property type="match status" value="1"/>
</dbReference>
<sequence>MTQTVGDLMTVDPVSKPADTPLIEIARAMRDQKIGDVLITDDGRIAGVVTDRDIAVRAVAEGLDPATTPVAQVASSGMIGIPRSAPATKAAALMREEAVRRLLVTDESGNACGVVSIGDLAAALDPNSALGTISGAPPND</sequence>
<keyword evidence="5" id="KW-1185">Reference proteome</keyword>
<evidence type="ECO:0000313" key="4">
    <source>
        <dbReference type="EMBL" id="GAA1825928.1"/>
    </source>
</evidence>
<name>A0ABN2MG45_9ACTN</name>
<keyword evidence="1 2" id="KW-0129">CBS domain</keyword>
<reference evidence="4 5" key="1">
    <citation type="journal article" date="2019" name="Int. J. Syst. Evol. Microbiol.">
        <title>The Global Catalogue of Microorganisms (GCM) 10K type strain sequencing project: providing services to taxonomists for standard genome sequencing and annotation.</title>
        <authorList>
            <consortium name="The Broad Institute Genomics Platform"/>
            <consortium name="The Broad Institute Genome Sequencing Center for Infectious Disease"/>
            <person name="Wu L."/>
            <person name="Ma J."/>
        </authorList>
    </citation>
    <scope>NUCLEOTIDE SEQUENCE [LARGE SCALE GENOMIC DNA]</scope>
    <source>
        <strain evidence="4 5">JCM 13250</strain>
    </source>
</reference>
<organism evidence="4 5">
    <name type="scientific">Luedemannella flava</name>
    <dbReference type="NCBI Taxonomy" id="349316"/>
    <lineage>
        <taxon>Bacteria</taxon>
        <taxon>Bacillati</taxon>
        <taxon>Actinomycetota</taxon>
        <taxon>Actinomycetes</taxon>
        <taxon>Micromonosporales</taxon>
        <taxon>Micromonosporaceae</taxon>
        <taxon>Luedemannella</taxon>
    </lineage>
</organism>
<feature type="domain" description="CBS" evidence="3">
    <location>
        <begin position="74"/>
        <end position="130"/>
    </location>
</feature>
<evidence type="ECO:0000256" key="2">
    <source>
        <dbReference type="PROSITE-ProRule" id="PRU00703"/>
    </source>
</evidence>
<evidence type="ECO:0000259" key="3">
    <source>
        <dbReference type="PROSITE" id="PS51371"/>
    </source>
</evidence>
<protein>
    <submittedName>
        <fullName evidence="4">CBS domain-containing protein</fullName>
    </submittedName>
</protein>
<dbReference type="InterPro" id="IPR000644">
    <property type="entry name" value="CBS_dom"/>
</dbReference>
<feature type="domain" description="CBS" evidence="3">
    <location>
        <begin position="9"/>
        <end position="65"/>
    </location>
</feature>
<evidence type="ECO:0000313" key="5">
    <source>
        <dbReference type="Proteomes" id="UP001500218"/>
    </source>
</evidence>
<dbReference type="InterPro" id="IPR046342">
    <property type="entry name" value="CBS_dom_sf"/>
</dbReference>
<dbReference type="Proteomes" id="UP001500218">
    <property type="component" value="Unassembled WGS sequence"/>
</dbReference>
<evidence type="ECO:0000256" key="1">
    <source>
        <dbReference type="ARBA" id="ARBA00023122"/>
    </source>
</evidence>
<dbReference type="InterPro" id="IPR051257">
    <property type="entry name" value="Diverse_CBS-Domain"/>
</dbReference>
<gene>
    <name evidence="4" type="ORF">GCM10009682_52040</name>
</gene>
<dbReference type="PANTHER" id="PTHR43080:SF2">
    <property type="entry name" value="CBS DOMAIN-CONTAINING PROTEIN"/>
    <property type="match status" value="1"/>
</dbReference>
<dbReference type="RefSeq" id="WP_344137862.1">
    <property type="nucleotide sequence ID" value="NZ_BAAALT010000226.1"/>
</dbReference>
<comment type="caution">
    <text evidence="4">The sequence shown here is derived from an EMBL/GenBank/DDBJ whole genome shotgun (WGS) entry which is preliminary data.</text>
</comment>
<proteinExistence type="predicted"/>
<dbReference type="Gene3D" id="3.10.580.10">
    <property type="entry name" value="CBS-domain"/>
    <property type="match status" value="1"/>
</dbReference>
<dbReference type="SMART" id="SM00116">
    <property type="entry name" value="CBS"/>
    <property type="match status" value="2"/>
</dbReference>
<dbReference type="PROSITE" id="PS51371">
    <property type="entry name" value="CBS"/>
    <property type="match status" value="2"/>
</dbReference>
<accession>A0ABN2MG45</accession>
<dbReference type="PANTHER" id="PTHR43080">
    <property type="entry name" value="CBS DOMAIN-CONTAINING PROTEIN CBSX3, MITOCHONDRIAL"/>
    <property type="match status" value="1"/>
</dbReference>
<dbReference type="EMBL" id="BAAALT010000226">
    <property type="protein sequence ID" value="GAA1825928.1"/>
    <property type="molecule type" value="Genomic_DNA"/>
</dbReference>